<feature type="domain" description="Alpha-N-acetylglucosaminidase C-terminal" evidence="12">
    <location>
        <begin position="486"/>
        <end position="746"/>
    </location>
</feature>
<protein>
    <recommendedName>
        <fullName evidence="8">Alpha-N-acetylglucosaminidase</fullName>
        <ecNumber evidence="7">3.2.1.50</ecNumber>
    </recommendedName>
</protein>
<evidence type="ECO:0000313" key="14">
    <source>
        <dbReference type="Proteomes" id="UP000749559"/>
    </source>
</evidence>
<dbReference type="PANTHER" id="PTHR12872">
    <property type="entry name" value="ALPHA-N-ACETYLGLUCOSAMINIDASE"/>
    <property type="match status" value="1"/>
</dbReference>
<evidence type="ECO:0000256" key="8">
    <source>
        <dbReference type="ARBA" id="ARBA00072202"/>
    </source>
</evidence>
<evidence type="ECO:0000256" key="3">
    <source>
        <dbReference type="ARBA" id="ARBA00023180"/>
    </source>
</evidence>
<evidence type="ECO:0000256" key="5">
    <source>
        <dbReference type="ARBA" id="ARBA00052030"/>
    </source>
</evidence>
<dbReference type="PANTHER" id="PTHR12872:SF1">
    <property type="entry name" value="ALPHA-N-ACETYLGLUCOSAMINIDASE"/>
    <property type="match status" value="1"/>
</dbReference>
<dbReference type="Gene3D" id="3.20.20.80">
    <property type="entry name" value="Glycosidases"/>
    <property type="match status" value="1"/>
</dbReference>
<keyword evidence="4" id="KW-0326">Glycosidase</keyword>
<evidence type="ECO:0000256" key="6">
    <source>
        <dbReference type="ARBA" id="ARBA00060996"/>
    </source>
</evidence>
<dbReference type="Pfam" id="PF05089">
    <property type="entry name" value="NAGLU"/>
    <property type="match status" value="1"/>
</dbReference>
<comment type="catalytic activity">
    <reaction evidence="5">
        <text>Hydrolysis of terminal non-reducing N-acetyl-D-glucosamine residues in N-acetyl-alpha-D-glucosaminides.</text>
        <dbReference type="EC" id="3.2.1.50"/>
    </reaction>
</comment>
<evidence type="ECO:0000313" key="13">
    <source>
        <dbReference type="EMBL" id="CAH1772956.1"/>
    </source>
</evidence>
<evidence type="ECO:0000256" key="2">
    <source>
        <dbReference type="ARBA" id="ARBA00022801"/>
    </source>
</evidence>
<name>A0A8S4MW57_OWEFU</name>
<evidence type="ECO:0000256" key="1">
    <source>
        <dbReference type="ARBA" id="ARBA00022729"/>
    </source>
</evidence>
<feature type="domain" description="Alpha-N-acetylglucosaminidase tim-barrel" evidence="10">
    <location>
        <begin position="144"/>
        <end position="477"/>
    </location>
</feature>
<dbReference type="FunFam" id="3.20.20.80:FF:000107">
    <property type="entry name" value="Alpha-N-acetylglucosaminidase family"/>
    <property type="match status" value="1"/>
</dbReference>
<dbReference type="GO" id="GO:0048731">
    <property type="term" value="P:system development"/>
    <property type="evidence" value="ECO:0007669"/>
    <property type="project" value="UniProtKB-ARBA"/>
</dbReference>
<evidence type="ECO:0000259" key="11">
    <source>
        <dbReference type="Pfam" id="PF12971"/>
    </source>
</evidence>
<comment type="caution">
    <text evidence="13">The sequence shown here is derived from an EMBL/GenBank/DDBJ whole genome shotgun (WGS) entry which is preliminary data.</text>
</comment>
<organism evidence="13 14">
    <name type="scientific">Owenia fusiformis</name>
    <name type="common">Polychaete worm</name>
    <dbReference type="NCBI Taxonomy" id="6347"/>
    <lineage>
        <taxon>Eukaryota</taxon>
        <taxon>Metazoa</taxon>
        <taxon>Spiralia</taxon>
        <taxon>Lophotrochozoa</taxon>
        <taxon>Annelida</taxon>
        <taxon>Polychaeta</taxon>
        <taxon>Sedentaria</taxon>
        <taxon>Canalipalpata</taxon>
        <taxon>Sabellida</taxon>
        <taxon>Oweniida</taxon>
        <taxon>Oweniidae</taxon>
        <taxon>Owenia</taxon>
    </lineage>
</organism>
<dbReference type="OrthoDB" id="64736at2759"/>
<dbReference type="EMBL" id="CAIIXF020000001">
    <property type="protein sequence ID" value="CAH1772956.1"/>
    <property type="molecule type" value="Genomic_DNA"/>
</dbReference>
<evidence type="ECO:0000256" key="4">
    <source>
        <dbReference type="ARBA" id="ARBA00023295"/>
    </source>
</evidence>
<reference evidence="13" key="1">
    <citation type="submission" date="2022-03" db="EMBL/GenBank/DDBJ databases">
        <authorList>
            <person name="Martin C."/>
        </authorList>
    </citation>
    <scope>NUCLEOTIDE SEQUENCE</scope>
</reference>
<dbReference type="Proteomes" id="UP000749559">
    <property type="component" value="Unassembled WGS sequence"/>
</dbReference>
<feature type="chain" id="PRO_5035774670" description="Alpha-N-acetylglucosaminidase" evidence="9">
    <location>
        <begin position="27"/>
        <end position="796"/>
    </location>
</feature>
<keyword evidence="14" id="KW-1185">Reference proteome</keyword>
<keyword evidence="1 9" id="KW-0732">Signal</keyword>
<dbReference type="InterPro" id="IPR024240">
    <property type="entry name" value="NAGLU_N"/>
</dbReference>
<gene>
    <name evidence="13" type="ORF">OFUS_LOCUS623</name>
</gene>
<dbReference type="InterPro" id="IPR029018">
    <property type="entry name" value="Hex-like_dom2"/>
</dbReference>
<dbReference type="InterPro" id="IPR007781">
    <property type="entry name" value="NAGLU"/>
</dbReference>
<dbReference type="Pfam" id="PF12972">
    <property type="entry name" value="NAGLU_C"/>
    <property type="match status" value="1"/>
</dbReference>
<dbReference type="Gene3D" id="1.20.120.670">
    <property type="entry name" value="N-acetyl-b-d-glucoasminidase"/>
    <property type="match status" value="1"/>
</dbReference>
<comment type="similarity">
    <text evidence="6">Belongs to the glycosyl hydrolase 89 family.</text>
</comment>
<dbReference type="EC" id="3.2.1.50" evidence="7"/>
<proteinExistence type="inferred from homology"/>
<evidence type="ECO:0000256" key="9">
    <source>
        <dbReference type="SAM" id="SignalP"/>
    </source>
</evidence>
<dbReference type="Pfam" id="PF12971">
    <property type="entry name" value="NAGLU_N"/>
    <property type="match status" value="1"/>
</dbReference>
<feature type="signal peptide" evidence="9">
    <location>
        <begin position="1"/>
        <end position="26"/>
    </location>
</feature>
<dbReference type="InterPro" id="IPR024732">
    <property type="entry name" value="NAGLU_C"/>
</dbReference>
<keyword evidence="3" id="KW-0325">Glycoprotein</keyword>
<dbReference type="Gene3D" id="3.30.379.10">
    <property type="entry name" value="Chitobiase/beta-hexosaminidase domain 2-like"/>
    <property type="match status" value="1"/>
</dbReference>
<accession>A0A8S4MW57</accession>
<evidence type="ECO:0000259" key="12">
    <source>
        <dbReference type="Pfam" id="PF12972"/>
    </source>
</evidence>
<evidence type="ECO:0000256" key="7">
    <source>
        <dbReference type="ARBA" id="ARBA00066522"/>
    </source>
</evidence>
<sequence>MASMSFQVAICLSGLLIILCGDNVSCREFPTLDHLVTDTPEQQQAKAVMDMIGRLLPNLTNSFYVSVDKKLGPVNKDTFQISTMSGQLQIQGTSGVAAAWGLHYYLKYYCGCHISWGGRQLNIPTPMPRVPYPGVKKTSNDRFRYYQNVCTVSYSFAWWDWARWEEEIDWMALSGINLPLAFNGQEAIWQKVYMKLGLTRAEVDEHFGGPAFFAWARMGNIRGWGGPLSDNWHQQQLALQHKILERMAVFGMTPVLPAFAGHVPKGLTRLFPNSSITRLSDWGGFKDQYCCTYLLDPNDKLFQQIGGDFIKEYIKEFNYTSHIYNTDTFNEMTPKSSDPAYLSSTSKAVYDAMIAGDSQAIWLMQGWLFLSGFWKPPQAKALLTGVPQGHMIVLDLMAELSPQYQRLESYYGQPFIWCMLHNFGGNNQMFGNLESINKNPFVGRNFTDSTMIGTGLTPEGINQNNMVYEFMNENIWRTEPRNIMDWVAAFVKRRYTGTNDNIEKAWTLLANSVFNGAGVKDGPQGIQIILSPRLDMKQTVWYDPNDVLMAWDNMIMAAQSKPFSMSKLFKYDLVDLTRQSLQVISIQKYTDLITAYKNKDQDALLNAIGALLDLLEDLDQVLATDEHFMLGKWLASAQALGVNPKEKQQYDLNARYQITTWGPNGEILDYANKQWSGLVMDYYKPRWQLFSSYLMDSVSKGVPYNATAFREEVFQKVELAFVQNGKTYPITETGDSYQISTTIHSKYRPKTLTRSSKLYFKKLPKLTRKGKKFVKFARKFQMQFENVGNSVDMVYL</sequence>
<dbReference type="AlphaFoldDB" id="A0A8S4MW57"/>
<dbReference type="GO" id="GO:0004561">
    <property type="term" value="F:alpha-N-acetylglucosaminidase activity"/>
    <property type="evidence" value="ECO:0007669"/>
    <property type="project" value="UniProtKB-EC"/>
</dbReference>
<feature type="domain" description="Alpha-N-acetylglucosaminidase N-terminal" evidence="11">
    <location>
        <begin position="47"/>
        <end position="128"/>
    </location>
</feature>
<evidence type="ECO:0000259" key="10">
    <source>
        <dbReference type="Pfam" id="PF05089"/>
    </source>
</evidence>
<keyword evidence="2" id="KW-0378">Hydrolase</keyword>
<dbReference type="InterPro" id="IPR024733">
    <property type="entry name" value="NAGLU_tim-barrel"/>
</dbReference>